<accession>A0A8C6B4F7</accession>
<reference evidence="1" key="2">
    <citation type="submission" date="2025-09" db="UniProtKB">
        <authorList>
            <consortium name="Ensembl"/>
        </authorList>
    </citation>
    <scope>IDENTIFICATION</scope>
</reference>
<dbReference type="Proteomes" id="UP000694561">
    <property type="component" value="Unplaced"/>
</dbReference>
<name>A0A8C6B4F7_MONMO</name>
<reference evidence="1" key="1">
    <citation type="submission" date="2025-08" db="UniProtKB">
        <authorList>
            <consortium name="Ensembl"/>
        </authorList>
    </citation>
    <scope>IDENTIFICATION</scope>
</reference>
<organism evidence="1 2">
    <name type="scientific">Monodon monoceros</name>
    <name type="common">Narwhal</name>
    <name type="synonym">Ceratodon monodon</name>
    <dbReference type="NCBI Taxonomy" id="40151"/>
    <lineage>
        <taxon>Eukaryota</taxon>
        <taxon>Metazoa</taxon>
        <taxon>Chordata</taxon>
        <taxon>Craniata</taxon>
        <taxon>Vertebrata</taxon>
        <taxon>Euteleostomi</taxon>
        <taxon>Mammalia</taxon>
        <taxon>Eutheria</taxon>
        <taxon>Laurasiatheria</taxon>
        <taxon>Artiodactyla</taxon>
        <taxon>Whippomorpha</taxon>
        <taxon>Cetacea</taxon>
        <taxon>Odontoceti</taxon>
        <taxon>Monodontidae</taxon>
        <taxon>Monodon</taxon>
    </lineage>
</organism>
<proteinExistence type="predicted"/>
<dbReference type="Ensembl" id="ENSMMNT00015011868.1">
    <property type="protein sequence ID" value="ENSMMNP00015010841.1"/>
    <property type="gene ID" value="ENSMMNG00015008046.1"/>
</dbReference>
<sequence length="92" mass="10301">MAAHGGSAASSALKGLIQQFTAITERKSVPQFLKSRKYWWNQNLCLVLLKDDGLHVQYLMVSGISKLKLVYIFLLNKNESLGLLLLVDLILI</sequence>
<dbReference type="AlphaFoldDB" id="A0A8C6B4F7"/>
<evidence type="ECO:0000313" key="1">
    <source>
        <dbReference type="Ensembl" id="ENSMMNP00015010841.1"/>
    </source>
</evidence>
<protein>
    <submittedName>
        <fullName evidence="1">Uncharacterized protein</fullName>
    </submittedName>
</protein>
<keyword evidence="2" id="KW-1185">Reference proteome</keyword>
<evidence type="ECO:0000313" key="2">
    <source>
        <dbReference type="Proteomes" id="UP000694561"/>
    </source>
</evidence>
<dbReference type="GeneTree" id="ENSGT01050000248337"/>